<keyword evidence="3" id="KW-1185">Reference proteome</keyword>
<dbReference type="AlphaFoldDB" id="A0ABD1ERQ2"/>
<dbReference type="EMBL" id="JBDJPC010000006">
    <property type="protein sequence ID" value="KAL1498418.1"/>
    <property type="molecule type" value="Genomic_DNA"/>
</dbReference>
<accession>A0ABD1ERQ2</accession>
<reference evidence="2 3" key="1">
    <citation type="submission" date="2024-05" db="EMBL/GenBank/DDBJ databases">
        <title>Genetic variation in Jamaican populations of the coffee berry borer (Hypothenemus hampei).</title>
        <authorList>
            <person name="Errbii M."/>
            <person name="Myrie A."/>
        </authorList>
    </citation>
    <scope>NUCLEOTIDE SEQUENCE [LARGE SCALE GENOMIC DNA]</scope>
    <source>
        <strain evidence="2">JA-Hopewell-2020-01-JO</strain>
        <tissue evidence="2">Whole body</tissue>
    </source>
</reference>
<organism evidence="2 3">
    <name type="scientific">Hypothenemus hampei</name>
    <name type="common">Coffee berry borer</name>
    <dbReference type="NCBI Taxonomy" id="57062"/>
    <lineage>
        <taxon>Eukaryota</taxon>
        <taxon>Metazoa</taxon>
        <taxon>Ecdysozoa</taxon>
        <taxon>Arthropoda</taxon>
        <taxon>Hexapoda</taxon>
        <taxon>Insecta</taxon>
        <taxon>Pterygota</taxon>
        <taxon>Neoptera</taxon>
        <taxon>Endopterygota</taxon>
        <taxon>Coleoptera</taxon>
        <taxon>Polyphaga</taxon>
        <taxon>Cucujiformia</taxon>
        <taxon>Curculionidae</taxon>
        <taxon>Scolytinae</taxon>
        <taxon>Hypothenemus</taxon>
    </lineage>
</organism>
<gene>
    <name evidence="2" type="ORF">ABEB36_009224</name>
</gene>
<sequence length="243" mass="28974">MDGTENPIPRKRKKGVRKEDSYKWSTIKKAKLEGKAYKNSVGNLVPPRKTGSDCVCSAKCTEPFPDEEKKSQIKTKPVFRHRSRTGCFLRNIFFKYAVNERKECKKAFSSLFGVTDRKVHRLCSLLLEEKFPKDKRRKQDNRYRMSEAECQNIYSHIDNNFPKNQTRYANYDVHYLDVKLTVEIMYDLFKEKFPDTENAWEDEKWWRQLTSQTTRDGGQPTLRRMWYLKKLKDQEYREGARAV</sequence>
<protein>
    <submittedName>
        <fullName evidence="2">Uncharacterized protein</fullName>
    </submittedName>
</protein>
<comment type="caution">
    <text evidence="2">The sequence shown here is derived from an EMBL/GenBank/DDBJ whole genome shotgun (WGS) entry which is preliminary data.</text>
</comment>
<name>A0ABD1ERQ2_HYPHA</name>
<proteinExistence type="predicted"/>
<evidence type="ECO:0000256" key="1">
    <source>
        <dbReference type="SAM" id="MobiDB-lite"/>
    </source>
</evidence>
<evidence type="ECO:0000313" key="2">
    <source>
        <dbReference type="EMBL" id="KAL1498418.1"/>
    </source>
</evidence>
<feature type="region of interest" description="Disordered" evidence="1">
    <location>
        <begin position="1"/>
        <end position="20"/>
    </location>
</feature>
<evidence type="ECO:0000313" key="3">
    <source>
        <dbReference type="Proteomes" id="UP001566132"/>
    </source>
</evidence>
<dbReference type="Proteomes" id="UP001566132">
    <property type="component" value="Unassembled WGS sequence"/>
</dbReference>